<keyword evidence="2" id="KW-0808">Transferase</keyword>
<dbReference type="Proteomes" id="UP001595457">
    <property type="component" value="Unassembled WGS sequence"/>
</dbReference>
<dbReference type="RefSeq" id="WP_377814086.1">
    <property type="nucleotide sequence ID" value="NZ_JBHRSJ010000016.1"/>
</dbReference>
<dbReference type="CDD" id="cd06223">
    <property type="entry name" value="PRTases_typeI"/>
    <property type="match status" value="1"/>
</dbReference>
<dbReference type="InterPro" id="IPR000836">
    <property type="entry name" value="PRTase_dom"/>
</dbReference>
<dbReference type="Gene3D" id="3.30.1310.20">
    <property type="entry name" value="PRTase-like"/>
    <property type="match status" value="1"/>
</dbReference>
<dbReference type="Gene3D" id="3.40.50.2020">
    <property type="match status" value="1"/>
</dbReference>
<dbReference type="SUPFAM" id="SSF53271">
    <property type="entry name" value="PRTase-like"/>
    <property type="match status" value="1"/>
</dbReference>
<evidence type="ECO:0000313" key="3">
    <source>
        <dbReference type="Proteomes" id="UP001595457"/>
    </source>
</evidence>
<keyword evidence="2" id="KW-0328">Glycosyltransferase</keyword>
<name>A0ABV7AUY3_9GAMM</name>
<dbReference type="GO" id="GO:0016757">
    <property type="term" value="F:glycosyltransferase activity"/>
    <property type="evidence" value="ECO:0007669"/>
    <property type="project" value="UniProtKB-KW"/>
</dbReference>
<protein>
    <submittedName>
        <fullName evidence="2">Phosphoribosyltransferase</fullName>
    </submittedName>
</protein>
<sequence length="223" mass="24114">MIVSIPFPDRVEAGRALAERLAAEGDWNGALVLALPRGGVPVAYQVSTRLGLELDILVVRKLGTPGNHELAMGAIASGGIRVMNEDIVNYAHVSPTAIEAAIARETQELQRRELAYRGQRPRPAVQGRPVILIDDGLATGATMRAAVKAVRMQGAGSITVAAPVAAPETVMQLEKMADRVVCLHTPLHLYAIGNWYLNFDQTSDQEVQDLLRDSWTHGGKEHE</sequence>
<dbReference type="Pfam" id="PF00156">
    <property type="entry name" value="Pribosyltran"/>
    <property type="match status" value="1"/>
</dbReference>
<gene>
    <name evidence="2" type="ORF">ACFOJE_09535</name>
</gene>
<dbReference type="EMBL" id="JBHRSJ010000016">
    <property type="protein sequence ID" value="MFC2972447.1"/>
    <property type="molecule type" value="Genomic_DNA"/>
</dbReference>
<proteinExistence type="predicted"/>
<keyword evidence="3" id="KW-1185">Reference proteome</keyword>
<organism evidence="2 3">
    <name type="scientific">Azotobacter bryophylli</name>
    <dbReference type="NCBI Taxonomy" id="1986537"/>
    <lineage>
        <taxon>Bacteria</taxon>
        <taxon>Pseudomonadati</taxon>
        <taxon>Pseudomonadota</taxon>
        <taxon>Gammaproteobacteria</taxon>
        <taxon>Pseudomonadales</taxon>
        <taxon>Pseudomonadaceae</taxon>
        <taxon>Azotobacter</taxon>
    </lineage>
</organism>
<accession>A0ABV7AUY3</accession>
<comment type="caution">
    <text evidence="2">The sequence shown here is derived from an EMBL/GenBank/DDBJ whole genome shotgun (WGS) entry which is preliminary data.</text>
</comment>
<feature type="domain" description="Phosphoribosyltransferase" evidence="1">
    <location>
        <begin position="12"/>
        <end position="183"/>
    </location>
</feature>
<dbReference type="InterPro" id="IPR029057">
    <property type="entry name" value="PRTase-like"/>
</dbReference>
<reference evidence="3" key="1">
    <citation type="journal article" date="2019" name="Int. J. Syst. Evol. Microbiol.">
        <title>The Global Catalogue of Microorganisms (GCM) 10K type strain sequencing project: providing services to taxonomists for standard genome sequencing and annotation.</title>
        <authorList>
            <consortium name="The Broad Institute Genomics Platform"/>
            <consortium name="The Broad Institute Genome Sequencing Center for Infectious Disease"/>
            <person name="Wu L."/>
            <person name="Ma J."/>
        </authorList>
    </citation>
    <scope>NUCLEOTIDE SEQUENCE [LARGE SCALE GENOMIC DNA]</scope>
    <source>
        <strain evidence="3">KCTC 62195</strain>
    </source>
</reference>
<evidence type="ECO:0000259" key="1">
    <source>
        <dbReference type="Pfam" id="PF00156"/>
    </source>
</evidence>
<evidence type="ECO:0000313" key="2">
    <source>
        <dbReference type="EMBL" id="MFC2972447.1"/>
    </source>
</evidence>